<evidence type="ECO:0000313" key="2">
    <source>
        <dbReference type="EMBL" id="BCO27175.1"/>
    </source>
</evidence>
<dbReference type="RefSeq" id="WP_223911802.1">
    <property type="nucleotide sequence ID" value="NZ_AP024238.1"/>
</dbReference>
<evidence type="ECO:0000256" key="1">
    <source>
        <dbReference type="SAM" id="MobiDB-lite"/>
    </source>
</evidence>
<dbReference type="Proteomes" id="UP000824366">
    <property type="component" value="Chromosome"/>
</dbReference>
<feature type="region of interest" description="Disordered" evidence="1">
    <location>
        <begin position="65"/>
        <end position="85"/>
    </location>
</feature>
<name>A0ABM7MLR6_9BURK</name>
<dbReference type="EMBL" id="AP024238">
    <property type="protein sequence ID" value="BCO27175.1"/>
    <property type="molecule type" value="Genomic_DNA"/>
</dbReference>
<keyword evidence="3" id="KW-1185">Reference proteome</keyword>
<proteinExistence type="predicted"/>
<evidence type="ECO:0000313" key="3">
    <source>
        <dbReference type="Proteomes" id="UP000824366"/>
    </source>
</evidence>
<sequence length="85" mass="9243">MSSNNLVLTGDTHRRILLARLDAQIETPFKREFAFDPLTEICNNRQVLMVAALTIAQAYITAGHPQVGKGRADGCATDSSEGHFA</sequence>
<protein>
    <submittedName>
        <fullName evidence="2">Uncharacterized protein</fullName>
    </submittedName>
</protein>
<organism evidence="2 3">
    <name type="scientific">Rhodoferax lithotrophicus</name>
    <dbReference type="NCBI Taxonomy" id="2798804"/>
    <lineage>
        <taxon>Bacteria</taxon>
        <taxon>Pseudomonadati</taxon>
        <taxon>Pseudomonadota</taxon>
        <taxon>Betaproteobacteria</taxon>
        <taxon>Burkholderiales</taxon>
        <taxon>Comamonadaceae</taxon>
        <taxon>Rhodoferax</taxon>
    </lineage>
</organism>
<reference evidence="2 3" key="1">
    <citation type="journal article" date="2021" name="Microbiol. Spectr.">
        <title>A Single Bacterium Capable of Oxidation and Reduction of Iron at Circumneutral pH.</title>
        <authorList>
            <person name="Kato S."/>
            <person name="Ohkuma M."/>
        </authorList>
    </citation>
    <scope>NUCLEOTIDE SEQUENCE [LARGE SCALE GENOMIC DNA]</scope>
    <source>
        <strain evidence="2 3">MIZ03</strain>
    </source>
</reference>
<gene>
    <name evidence="2" type="ORF">MIZ03_2063</name>
</gene>
<accession>A0ABM7MLR6</accession>